<name>A0A1L9RK82_ASPWE</name>
<sequence length="116" mass="13223">MRSQCPTSEFNAFQSFLNLHQAPRLSSLGDNCRQNTDTREHLLHVHIIATYCPDDLCKFLDHHANGQRHLKAQCQTCTQPRTLHCTTLLLYDSPAGTSPPYDRGRSVEWLRACWGA</sequence>
<dbReference type="Proteomes" id="UP000184383">
    <property type="component" value="Unassembled WGS sequence"/>
</dbReference>
<gene>
    <name evidence="1" type="ORF">ASPWEDRAFT_183395</name>
</gene>
<evidence type="ECO:0000313" key="2">
    <source>
        <dbReference type="Proteomes" id="UP000184383"/>
    </source>
</evidence>
<protein>
    <submittedName>
        <fullName evidence="1">Uncharacterized protein</fullName>
    </submittedName>
</protein>
<accession>A0A1L9RK82</accession>
<proteinExistence type="predicted"/>
<dbReference type="VEuPathDB" id="FungiDB:ASPWEDRAFT_183395"/>
<organism evidence="1 2">
    <name type="scientific">Aspergillus wentii DTO 134E9</name>
    <dbReference type="NCBI Taxonomy" id="1073089"/>
    <lineage>
        <taxon>Eukaryota</taxon>
        <taxon>Fungi</taxon>
        <taxon>Dikarya</taxon>
        <taxon>Ascomycota</taxon>
        <taxon>Pezizomycotina</taxon>
        <taxon>Eurotiomycetes</taxon>
        <taxon>Eurotiomycetidae</taxon>
        <taxon>Eurotiales</taxon>
        <taxon>Aspergillaceae</taxon>
        <taxon>Aspergillus</taxon>
        <taxon>Aspergillus subgen. Cremei</taxon>
    </lineage>
</organism>
<keyword evidence="2" id="KW-1185">Reference proteome</keyword>
<evidence type="ECO:0000313" key="1">
    <source>
        <dbReference type="EMBL" id="OJJ35313.1"/>
    </source>
</evidence>
<dbReference type="EMBL" id="KV878212">
    <property type="protein sequence ID" value="OJJ35313.1"/>
    <property type="molecule type" value="Genomic_DNA"/>
</dbReference>
<dbReference type="RefSeq" id="XP_040688989.1">
    <property type="nucleotide sequence ID" value="XM_040831977.1"/>
</dbReference>
<dbReference type="AlphaFoldDB" id="A0A1L9RK82"/>
<reference evidence="2" key="1">
    <citation type="journal article" date="2017" name="Genome Biol.">
        <title>Comparative genomics reveals high biological diversity and specific adaptations in the industrially and medically important fungal genus Aspergillus.</title>
        <authorList>
            <person name="de Vries R.P."/>
            <person name="Riley R."/>
            <person name="Wiebenga A."/>
            <person name="Aguilar-Osorio G."/>
            <person name="Amillis S."/>
            <person name="Uchima C.A."/>
            <person name="Anderluh G."/>
            <person name="Asadollahi M."/>
            <person name="Askin M."/>
            <person name="Barry K."/>
            <person name="Battaglia E."/>
            <person name="Bayram O."/>
            <person name="Benocci T."/>
            <person name="Braus-Stromeyer S.A."/>
            <person name="Caldana C."/>
            <person name="Canovas D."/>
            <person name="Cerqueira G.C."/>
            <person name="Chen F."/>
            <person name="Chen W."/>
            <person name="Choi C."/>
            <person name="Clum A."/>
            <person name="Dos Santos R.A."/>
            <person name="Damasio A.R."/>
            <person name="Diallinas G."/>
            <person name="Emri T."/>
            <person name="Fekete E."/>
            <person name="Flipphi M."/>
            <person name="Freyberg S."/>
            <person name="Gallo A."/>
            <person name="Gournas C."/>
            <person name="Habgood R."/>
            <person name="Hainaut M."/>
            <person name="Harispe M.L."/>
            <person name="Henrissat B."/>
            <person name="Hilden K.S."/>
            <person name="Hope R."/>
            <person name="Hossain A."/>
            <person name="Karabika E."/>
            <person name="Karaffa L."/>
            <person name="Karanyi Z."/>
            <person name="Krasevec N."/>
            <person name="Kuo A."/>
            <person name="Kusch H."/>
            <person name="LaButti K."/>
            <person name="Lagendijk E.L."/>
            <person name="Lapidus A."/>
            <person name="Levasseur A."/>
            <person name="Lindquist E."/>
            <person name="Lipzen A."/>
            <person name="Logrieco A.F."/>
            <person name="MacCabe A."/>
            <person name="Maekelae M.R."/>
            <person name="Malavazi I."/>
            <person name="Melin P."/>
            <person name="Meyer V."/>
            <person name="Mielnichuk N."/>
            <person name="Miskei M."/>
            <person name="Molnar A.P."/>
            <person name="Mule G."/>
            <person name="Ngan C.Y."/>
            <person name="Orejas M."/>
            <person name="Orosz E."/>
            <person name="Ouedraogo J.P."/>
            <person name="Overkamp K.M."/>
            <person name="Park H.-S."/>
            <person name="Perrone G."/>
            <person name="Piumi F."/>
            <person name="Punt P.J."/>
            <person name="Ram A.F."/>
            <person name="Ramon A."/>
            <person name="Rauscher S."/>
            <person name="Record E."/>
            <person name="Riano-Pachon D.M."/>
            <person name="Robert V."/>
            <person name="Roehrig J."/>
            <person name="Ruller R."/>
            <person name="Salamov A."/>
            <person name="Salih N.S."/>
            <person name="Samson R.A."/>
            <person name="Sandor E."/>
            <person name="Sanguinetti M."/>
            <person name="Schuetze T."/>
            <person name="Sepcic K."/>
            <person name="Shelest E."/>
            <person name="Sherlock G."/>
            <person name="Sophianopoulou V."/>
            <person name="Squina F.M."/>
            <person name="Sun H."/>
            <person name="Susca A."/>
            <person name="Todd R.B."/>
            <person name="Tsang A."/>
            <person name="Unkles S.E."/>
            <person name="van de Wiele N."/>
            <person name="van Rossen-Uffink D."/>
            <person name="Oliveira J.V."/>
            <person name="Vesth T.C."/>
            <person name="Visser J."/>
            <person name="Yu J.-H."/>
            <person name="Zhou M."/>
            <person name="Andersen M.R."/>
            <person name="Archer D.B."/>
            <person name="Baker S.E."/>
            <person name="Benoit I."/>
            <person name="Brakhage A.A."/>
            <person name="Braus G.H."/>
            <person name="Fischer R."/>
            <person name="Frisvad J.C."/>
            <person name="Goldman G.H."/>
            <person name="Houbraken J."/>
            <person name="Oakley B."/>
            <person name="Pocsi I."/>
            <person name="Scazzocchio C."/>
            <person name="Seiboth B."/>
            <person name="vanKuyk P.A."/>
            <person name="Wortman J."/>
            <person name="Dyer P.S."/>
            <person name="Grigoriev I.V."/>
        </authorList>
    </citation>
    <scope>NUCLEOTIDE SEQUENCE [LARGE SCALE GENOMIC DNA]</scope>
    <source>
        <strain evidence="2">DTO 134E9</strain>
    </source>
</reference>
<dbReference type="GeneID" id="63747825"/>